<feature type="transmembrane region" description="Helical" evidence="1">
    <location>
        <begin position="136"/>
        <end position="154"/>
    </location>
</feature>
<reference evidence="2 3" key="1">
    <citation type="submission" date="2018-08" db="EMBL/GenBank/DDBJ databases">
        <title>Genomic investigation of the strawberry pathogen Phytophthora fragariae indicates pathogenicity is determined by transcriptional variation in three key races.</title>
        <authorList>
            <person name="Adams T.M."/>
            <person name="Armitage A.D."/>
            <person name="Sobczyk M.K."/>
            <person name="Bates H.J."/>
            <person name="Dunwell J.M."/>
            <person name="Nellist C.F."/>
            <person name="Harrison R.J."/>
        </authorList>
    </citation>
    <scope>NUCLEOTIDE SEQUENCE [LARGE SCALE GENOMIC DNA]</scope>
    <source>
        <strain evidence="2 3">NOV-27</strain>
    </source>
</reference>
<keyword evidence="1" id="KW-1133">Transmembrane helix</keyword>
<evidence type="ECO:0000256" key="1">
    <source>
        <dbReference type="SAM" id="Phobius"/>
    </source>
</evidence>
<feature type="transmembrane region" description="Helical" evidence="1">
    <location>
        <begin position="96"/>
        <end position="116"/>
    </location>
</feature>
<feature type="transmembrane region" description="Helical" evidence="1">
    <location>
        <begin position="72"/>
        <end position="89"/>
    </location>
</feature>
<gene>
    <name evidence="2" type="ORF">PF005_g32592</name>
</gene>
<feature type="transmembrane region" description="Helical" evidence="1">
    <location>
        <begin position="6"/>
        <end position="25"/>
    </location>
</feature>
<keyword evidence="1" id="KW-0472">Membrane</keyword>
<protein>
    <submittedName>
        <fullName evidence="2">Uncharacterized protein</fullName>
    </submittedName>
</protein>
<evidence type="ECO:0000313" key="2">
    <source>
        <dbReference type="EMBL" id="KAE9158091.1"/>
    </source>
</evidence>
<sequence length="211" mass="23563">MLEAGSPTVLIGIFTFVAASNVIACAAMMFDFLIIIGCPMLVVVYCLSTFTFDRAKFAINLEVFPPGTFDQGASVIVGAVQIAVIYESLKSLRIMTTLNFFTRIGVNMTLCFRLWLAVDLIHKPKKKHNSVYPKRHWVGAVFLVVYAAMLTIFVEESVRTSSLACQPHPECVVNSRRWTILEDGSLTQCPCLMLIDRDIAPKTYAEWENPT</sequence>
<dbReference type="Proteomes" id="UP000433483">
    <property type="component" value="Unassembled WGS sequence"/>
</dbReference>
<feature type="transmembrane region" description="Helical" evidence="1">
    <location>
        <begin position="32"/>
        <end position="52"/>
    </location>
</feature>
<dbReference type="AlphaFoldDB" id="A0A6A3UZ83"/>
<organism evidence="2 3">
    <name type="scientific">Phytophthora fragariae</name>
    <dbReference type="NCBI Taxonomy" id="53985"/>
    <lineage>
        <taxon>Eukaryota</taxon>
        <taxon>Sar</taxon>
        <taxon>Stramenopiles</taxon>
        <taxon>Oomycota</taxon>
        <taxon>Peronosporomycetes</taxon>
        <taxon>Peronosporales</taxon>
        <taxon>Peronosporaceae</taxon>
        <taxon>Phytophthora</taxon>
    </lineage>
</organism>
<dbReference type="EMBL" id="QXGB01008260">
    <property type="protein sequence ID" value="KAE9158091.1"/>
    <property type="molecule type" value="Genomic_DNA"/>
</dbReference>
<keyword evidence="3" id="KW-1185">Reference proteome</keyword>
<dbReference type="OrthoDB" id="123454at2759"/>
<name>A0A6A3UZ83_9STRA</name>
<accession>A0A6A3UZ83</accession>
<keyword evidence="1" id="KW-0812">Transmembrane</keyword>
<proteinExistence type="predicted"/>
<evidence type="ECO:0000313" key="3">
    <source>
        <dbReference type="Proteomes" id="UP000433483"/>
    </source>
</evidence>
<comment type="caution">
    <text evidence="2">The sequence shown here is derived from an EMBL/GenBank/DDBJ whole genome shotgun (WGS) entry which is preliminary data.</text>
</comment>